<dbReference type="PANTHER" id="PTHR30409:SF1">
    <property type="entry name" value="CARBAMATE KINASE-RELATED"/>
    <property type="match status" value="1"/>
</dbReference>
<dbReference type="GO" id="GO:0008804">
    <property type="term" value="F:carbamate kinase activity"/>
    <property type="evidence" value="ECO:0007669"/>
    <property type="project" value="UniProtKB-UniRule"/>
</dbReference>
<dbReference type="HOGENOM" id="CLU_076278_0_0_7"/>
<dbReference type="PIRSF" id="PIRSF000723">
    <property type="entry name" value="Carbamate_kin"/>
    <property type="match status" value="1"/>
</dbReference>
<dbReference type="InterPro" id="IPR036393">
    <property type="entry name" value="AceGlu_kinase-like_sf"/>
</dbReference>
<dbReference type="STRING" id="596152.DesU5LDRAFT_0343"/>
<protein>
    <recommendedName>
        <fullName evidence="4 5">Carbamate kinase</fullName>
    </recommendedName>
</protein>
<dbReference type="SUPFAM" id="SSF53633">
    <property type="entry name" value="Carbamate kinase-like"/>
    <property type="match status" value="1"/>
</dbReference>
<dbReference type="AlphaFoldDB" id="I2PWZ9"/>
<dbReference type="OrthoDB" id="9766717at2"/>
<dbReference type="EMBL" id="JH600068">
    <property type="protein sequence ID" value="EIG52055.1"/>
    <property type="molecule type" value="Genomic_DNA"/>
</dbReference>
<dbReference type="FunFam" id="3.40.1160.10:FF:000007">
    <property type="entry name" value="Carbamate kinase"/>
    <property type="match status" value="1"/>
</dbReference>
<feature type="domain" description="Aspartate/glutamate/uridylate kinase" evidence="6">
    <location>
        <begin position="5"/>
        <end position="295"/>
    </location>
</feature>
<name>I2PWZ9_9BACT</name>
<evidence type="ECO:0000256" key="5">
    <source>
        <dbReference type="PIRNR" id="PIRNR000723"/>
    </source>
</evidence>
<evidence type="ECO:0000259" key="6">
    <source>
        <dbReference type="Pfam" id="PF00696"/>
    </source>
</evidence>
<organism evidence="7">
    <name type="scientific">Desulfovibrio sp. U5L</name>
    <dbReference type="NCBI Taxonomy" id="596152"/>
    <lineage>
        <taxon>Bacteria</taxon>
        <taxon>Pseudomonadati</taxon>
        <taxon>Thermodesulfobacteriota</taxon>
        <taxon>Desulfovibrionia</taxon>
        <taxon>Desulfovibrionales</taxon>
        <taxon>Desulfovibrionaceae</taxon>
        <taxon>Desulfovibrio</taxon>
    </lineage>
</organism>
<evidence type="ECO:0000256" key="3">
    <source>
        <dbReference type="ARBA" id="ARBA00022777"/>
    </source>
</evidence>
<accession>I2PWZ9</accession>
<dbReference type="PRINTS" id="PR01469">
    <property type="entry name" value="CARBMTKINASE"/>
</dbReference>
<dbReference type="eggNOG" id="COG0549">
    <property type="taxonomic scope" value="Bacteria"/>
</dbReference>
<dbReference type="NCBIfam" id="NF009007">
    <property type="entry name" value="PRK12352.1"/>
    <property type="match status" value="1"/>
</dbReference>
<dbReference type="CDD" id="cd04235">
    <property type="entry name" value="AAK_CK"/>
    <property type="match status" value="1"/>
</dbReference>
<dbReference type="GO" id="GO:0019546">
    <property type="term" value="P:L-arginine deiminase pathway"/>
    <property type="evidence" value="ECO:0007669"/>
    <property type="project" value="TreeGrafter"/>
</dbReference>
<reference evidence="7" key="1">
    <citation type="submission" date="2011-11" db="EMBL/GenBank/DDBJ databases">
        <title>Improved High-Quality Draft sequence of Desulfovibrio sp. U5L.</title>
        <authorList>
            <consortium name="US DOE Joint Genome Institute"/>
            <person name="Lucas S."/>
            <person name="Han J."/>
            <person name="Lapidus A."/>
            <person name="Cheng J.-F."/>
            <person name="Goodwin L."/>
            <person name="Pitluck S."/>
            <person name="Peters L."/>
            <person name="Ovchinnikova G."/>
            <person name="Held B."/>
            <person name="Detter J.C."/>
            <person name="Han C."/>
            <person name="Tapia R."/>
            <person name="Land M."/>
            <person name="Hauser L."/>
            <person name="Kyrpides N."/>
            <person name="Ivanova N."/>
            <person name="Pagani I."/>
            <person name="Gabster J."/>
            <person name="Walker C."/>
            <person name="Stolyar S."/>
            <person name="Stahl D."/>
            <person name="Arkin A."/>
            <person name="Dehal P."/>
            <person name="Hazen T."/>
            <person name="Woyke T."/>
        </authorList>
    </citation>
    <scope>NUCLEOTIDE SEQUENCE [LARGE SCALE GENOMIC DNA]</scope>
    <source>
        <strain evidence="7">U5L</strain>
    </source>
</reference>
<dbReference type="GO" id="GO:0005829">
    <property type="term" value="C:cytosol"/>
    <property type="evidence" value="ECO:0007669"/>
    <property type="project" value="TreeGrafter"/>
</dbReference>
<dbReference type="NCBIfam" id="TIGR00746">
    <property type="entry name" value="arcC"/>
    <property type="match status" value="1"/>
</dbReference>
<dbReference type="Pfam" id="PF00696">
    <property type="entry name" value="AA_kinase"/>
    <property type="match status" value="1"/>
</dbReference>
<sequence>MTKPIAVVAFGGNAILDAGDDGSFPTQLEKAKAACRQMLAILHQGYQLILVHGNGPQVGNLLIQFEKARDIIPVPPLDVAVASSQGLLGHMLEISMRTVLEEDRMQREVATVLTQVVVSPNDPAFLHPTKPIGPFYTRQQAEHYRDSEGWHIVEDAGRGWRRVVCSPLPRKVLELGTIKYLAENDTVVIACGGGGIPVNYLTDCVVGTDGVIDKDATAALLAYNIGAELFIILTGVDKVCLDYGKPTQRAVDVMTVAEAKGWLEEGQFPPGSMGPKIRSAIEYVEKGGTEVIITSQDHIVAAMQRSGNCTRIVK</sequence>
<dbReference type="InterPro" id="IPR001048">
    <property type="entry name" value="Asp/Glu/Uridylate_kinase"/>
</dbReference>
<proteinExistence type="inferred from homology"/>
<dbReference type="Gene3D" id="3.40.1160.10">
    <property type="entry name" value="Acetylglutamate kinase-like"/>
    <property type="match status" value="1"/>
</dbReference>
<gene>
    <name evidence="7" type="ORF">DesU5LDRAFT_0343</name>
</gene>
<dbReference type="PANTHER" id="PTHR30409">
    <property type="entry name" value="CARBAMATE KINASE"/>
    <property type="match status" value="1"/>
</dbReference>
<evidence type="ECO:0000256" key="2">
    <source>
        <dbReference type="ARBA" id="ARBA00022679"/>
    </source>
</evidence>
<comment type="similarity">
    <text evidence="1 5">Belongs to the carbamate kinase family.</text>
</comment>
<keyword evidence="2 5" id="KW-0808">Transferase</keyword>
<keyword evidence="3 5" id="KW-0418">Kinase</keyword>
<dbReference type="InterPro" id="IPR003964">
    <property type="entry name" value="Carb_kinase"/>
</dbReference>
<evidence type="ECO:0000256" key="1">
    <source>
        <dbReference type="ARBA" id="ARBA00011066"/>
    </source>
</evidence>
<evidence type="ECO:0000256" key="4">
    <source>
        <dbReference type="NCBIfam" id="TIGR00746"/>
    </source>
</evidence>
<evidence type="ECO:0000313" key="7">
    <source>
        <dbReference type="EMBL" id="EIG52055.1"/>
    </source>
</evidence>